<sequence>MGNTATLLIVKNLMATRINTWFDNLQNRHNESHNGRAERAELRRTLPPYGALTCAGFRRLANMLPDLLGDSETRLLALAVFTAVAAHAEGNNREKSFAAQLGEKIKGTDRTYLSTLRFERLQRVTSPEEFCRLLIRAVKIRGEKGVNLPSLADGIFLWMAEWQARQHNEAPGIDPFKRNAVRWACEYGQATQTSVIDETTAAISDKE</sequence>
<evidence type="ECO:0000313" key="4">
    <source>
        <dbReference type="Proteomes" id="UP000233778"/>
    </source>
</evidence>
<proteinExistence type="predicted"/>
<dbReference type="EMBL" id="CP025085">
    <property type="protein sequence ID" value="AUG99238.1"/>
    <property type="molecule type" value="Genomic_DNA"/>
</dbReference>
<evidence type="ECO:0000313" key="3">
    <source>
        <dbReference type="Proteomes" id="UP000017700"/>
    </source>
</evidence>
<dbReference type="InterPro" id="IPR038287">
    <property type="entry name" value="Cse2_sf"/>
</dbReference>
<dbReference type="KEGG" id="sera:Ser39006_005060"/>
<dbReference type="KEGG" id="serq:CWC46_05060"/>
<reference evidence="2" key="2">
    <citation type="submission" date="2013-09" db="EMBL/GenBank/DDBJ databases">
        <authorList>
            <person name="Wang G."/>
            <person name="Yang Y."/>
            <person name="Su Y."/>
        </authorList>
    </citation>
    <scope>NUCLEOTIDE SEQUENCE</scope>
    <source>
        <strain evidence="2">ATCC 39006</strain>
    </source>
</reference>
<evidence type="ECO:0000313" key="2">
    <source>
        <dbReference type="EMBL" id="AUH03554.1"/>
    </source>
</evidence>
<dbReference type="CDD" id="cd09731">
    <property type="entry name" value="Cse2_I-E"/>
    <property type="match status" value="1"/>
</dbReference>
<accession>A0A2I5T3U1</accession>
<reference evidence="2 3" key="1">
    <citation type="journal article" date="2013" name="Genome Announc.">
        <title>Draft genome sequence of Serratia sp. strain ATCC 39006, a model bacterium for analysis of the biosynthesis and regulation of prodigiosin, a carbapenem, and gas vesicles.</title>
        <authorList>
            <person name="Fineran P.C."/>
            <person name="Iglesias Cans M.C."/>
            <person name="Ramsay J.P."/>
            <person name="Wilf N.M."/>
            <person name="Cossyleon D."/>
            <person name="McNeil M.B."/>
            <person name="Williamson N.R."/>
            <person name="Monson R.E."/>
            <person name="Becher S.A."/>
            <person name="Stanton J.A."/>
            <person name="Brugger K."/>
            <person name="Brown S.D."/>
            <person name="Salmond G.P."/>
        </authorList>
    </citation>
    <scope>NUCLEOTIDE SEQUENCE [LARGE SCALE GENOMIC DNA]</scope>
    <source>
        <strain evidence="2">ATCC 39006</strain>
        <strain evidence="3">ATCC 39006 / SC 11482</strain>
    </source>
</reference>
<dbReference type="Pfam" id="PF09485">
    <property type="entry name" value="CRISPR_Cse2"/>
    <property type="match status" value="1"/>
</dbReference>
<organism evidence="2 3">
    <name type="scientific">Serratia sp. (strain ATCC 39006)</name>
    <name type="common">Prodigiosinella confusarubida</name>
    <dbReference type="NCBI Taxonomy" id="104623"/>
    <lineage>
        <taxon>Bacteria</taxon>
        <taxon>Pseudomonadati</taxon>
        <taxon>Pseudomonadota</taxon>
        <taxon>Gammaproteobacteria</taxon>
        <taxon>Enterobacterales</taxon>
        <taxon>Pectobacteriaceae</taxon>
        <taxon>Prodigiosinella</taxon>
    </lineage>
</organism>
<reference evidence="2" key="4">
    <citation type="submission" date="2017-11" db="EMBL/GenBank/DDBJ databases">
        <title>Complete genome sequence of Serratia sp. ATCC 39006.</title>
        <authorList>
            <person name="Hampton H.G."/>
            <person name="Jackson S.A."/>
            <person name="Jauregui R."/>
            <person name="Poulter G.T.M."/>
            <person name="Salmond G.P.C."/>
            <person name="Fineran P.C."/>
        </authorList>
    </citation>
    <scope>NUCLEOTIDE SEQUENCE</scope>
    <source>
        <strain evidence="2">ATCC 39006</strain>
    </source>
</reference>
<name>A0A2I5T3U1_SERS3</name>
<gene>
    <name evidence="2" type="primary">casB</name>
    <name evidence="1" type="ORF">CWC46_05060</name>
    <name evidence="2" type="ORF">Ser39006_005060</name>
</gene>
<evidence type="ECO:0000313" key="1">
    <source>
        <dbReference type="EMBL" id="AUG99238.1"/>
    </source>
</evidence>
<reference evidence="1 4" key="3">
    <citation type="submission" date="2017-11" db="EMBL/GenBank/DDBJ databases">
        <title>Complete genome sequence of Serratia sp. ATCC 39006 LacA.</title>
        <authorList>
            <person name="Hampton H.G."/>
            <person name="Jackson S.A."/>
            <person name="Jauregui R."/>
            <person name="Poulter G.T.M."/>
            <person name="Salmond G.P.C."/>
            <person name="Fineran P.C."/>
        </authorList>
    </citation>
    <scope>NUCLEOTIDE SEQUENCE [LARGE SCALE GENOMIC DNA]</scope>
    <source>
        <strain evidence="1 4">ATCC 39006</strain>
    </source>
</reference>
<dbReference type="EMBL" id="CP025084">
    <property type="protein sequence ID" value="AUH03554.1"/>
    <property type="molecule type" value="Genomic_DNA"/>
</dbReference>
<dbReference type="RefSeq" id="WP_021013290.1">
    <property type="nucleotide sequence ID" value="NZ_CP025084.1"/>
</dbReference>
<protein>
    <submittedName>
        <fullName evidence="2">Type I-E CRISPR-associated protein Cse2/CasB</fullName>
    </submittedName>
</protein>
<dbReference type="AlphaFoldDB" id="A0A2I5T3U1"/>
<keyword evidence="3" id="KW-1185">Reference proteome</keyword>
<dbReference type="Gene3D" id="1.10.520.40">
    <property type="entry name" value="CRISPR-associated protein Cse2"/>
    <property type="match status" value="1"/>
</dbReference>
<dbReference type="InterPro" id="IPR013382">
    <property type="entry name" value="CRISPR-assoc_prot_Cse2"/>
</dbReference>
<dbReference type="Proteomes" id="UP000017700">
    <property type="component" value="Chromosome"/>
</dbReference>
<dbReference type="OrthoDB" id="5572740at2"/>
<dbReference type="STRING" id="104623.Ser39006_00006"/>
<dbReference type="Proteomes" id="UP000233778">
    <property type="component" value="Chromosome"/>
</dbReference>
<dbReference type="NCBIfam" id="TIGR02548">
    <property type="entry name" value="casB_cse2"/>
    <property type="match status" value="1"/>
</dbReference>